<accession>A0AAJ0E3Y4</accession>
<dbReference type="AlphaFoldDB" id="A0AAJ0E3Y4"/>
<dbReference type="GeneID" id="85336095"/>
<proteinExistence type="predicted"/>
<organism evidence="1 2">
    <name type="scientific">Colletotrichum costaricense</name>
    <dbReference type="NCBI Taxonomy" id="1209916"/>
    <lineage>
        <taxon>Eukaryota</taxon>
        <taxon>Fungi</taxon>
        <taxon>Dikarya</taxon>
        <taxon>Ascomycota</taxon>
        <taxon>Pezizomycotina</taxon>
        <taxon>Sordariomycetes</taxon>
        <taxon>Hypocreomycetidae</taxon>
        <taxon>Glomerellales</taxon>
        <taxon>Glomerellaceae</taxon>
        <taxon>Colletotrichum</taxon>
        <taxon>Colletotrichum acutatum species complex</taxon>
    </lineage>
</organism>
<name>A0AAJ0E3Y4_9PEZI</name>
<evidence type="ECO:0000313" key="2">
    <source>
        <dbReference type="Proteomes" id="UP001240678"/>
    </source>
</evidence>
<sequence>MGTLPLPFLITPSVFKQLLRQCWHINVLSSDSAIDKDDEVLFALMDDETIAQRFGTTRPVDEKAELNKKDG</sequence>
<comment type="caution">
    <text evidence="1">The sequence shown here is derived from an EMBL/GenBank/DDBJ whole genome shotgun (WGS) entry which is preliminary data.</text>
</comment>
<reference evidence="1 2" key="1">
    <citation type="submission" date="2016-10" db="EMBL/GenBank/DDBJ databases">
        <title>The genome sequence of Colletotrichum fioriniae PJ7.</title>
        <authorList>
            <person name="Baroncelli R."/>
        </authorList>
    </citation>
    <scope>NUCLEOTIDE SEQUENCE [LARGE SCALE GENOMIC DNA]</scope>
    <source>
        <strain evidence="1 2">IMI 309622</strain>
    </source>
</reference>
<protein>
    <submittedName>
        <fullName evidence="1">Uncharacterized protein</fullName>
    </submittedName>
</protein>
<gene>
    <name evidence="1" type="ORF">CCOS01_04366</name>
</gene>
<evidence type="ECO:0000313" key="1">
    <source>
        <dbReference type="EMBL" id="KAK1532383.1"/>
    </source>
</evidence>
<dbReference type="EMBL" id="MOOE01000004">
    <property type="protein sequence ID" value="KAK1532383.1"/>
    <property type="molecule type" value="Genomic_DNA"/>
</dbReference>
<dbReference type="Proteomes" id="UP001240678">
    <property type="component" value="Unassembled WGS sequence"/>
</dbReference>
<dbReference type="RefSeq" id="XP_060316506.1">
    <property type="nucleotide sequence ID" value="XM_060452548.1"/>
</dbReference>
<keyword evidence="2" id="KW-1185">Reference proteome</keyword>